<reference evidence="2 3" key="1">
    <citation type="submission" date="2016-10" db="EMBL/GenBank/DDBJ databases">
        <authorList>
            <person name="de Groot N.N."/>
        </authorList>
    </citation>
    <scope>NUCLEOTIDE SEQUENCE [LARGE SCALE GENOMIC DNA]</scope>
    <source>
        <strain evidence="2 3">DSM 28010</strain>
    </source>
</reference>
<keyword evidence="3" id="KW-1185">Reference proteome</keyword>
<dbReference type="AlphaFoldDB" id="A0A1G8HHH6"/>
<gene>
    <name evidence="2" type="ORF">SAMN05421850_101511</name>
</gene>
<evidence type="ECO:0000313" key="2">
    <source>
        <dbReference type="EMBL" id="SDI06113.1"/>
    </source>
</evidence>
<organism evidence="2 3">
    <name type="scientific">Lutimaribacter saemankumensis</name>
    <dbReference type="NCBI Taxonomy" id="490829"/>
    <lineage>
        <taxon>Bacteria</taxon>
        <taxon>Pseudomonadati</taxon>
        <taxon>Pseudomonadota</taxon>
        <taxon>Alphaproteobacteria</taxon>
        <taxon>Rhodobacterales</taxon>
        <taxon>Roseobacteraceae</taxon>
        <taxon>Lutimaribacter</taxon>
    </lineage>
</organism>
<name>A0A1G8HHH6_9RHOB</name>
<evidence type="ECO:0000313" key="3">
    <source>
        <dbReference type="Proteomes" id="UP000199340"/>
    </source>
</evidence>
<accession>A0A1G8HHH6</accession>
<dbReference type="EMBL" id="FNEB01000001">
    <property type="protein sequence ID" value="SDI06113.1"/>
    <property type="molecule type" value="Genomic_DNA"/>
</dbReference>
<proteinExistence type="predicted"/>
<dbReference type="Proteomes" id="UP000199340">
    <property type="component" value="Unassembled WGS sequence"/>
</dbReference>
<protein>
    <submittedName>
        <fullName evidence="2">Uncharacterized protein</fullName>
    </submittedName>
</protein>
<evidence type="ECO:0000256" key="1">
    <source>
        <dbReference type="SAM" id="MobiDB-lite"/>
    </source>
</evidence>
<feature type="region of interest" description="Disordered" evidence="1">
    <location>
        <begin position="21"/>
        <end position="41"/>
    </location>
</feature>
<sequence length="91" mass="9678">MAAPIPFALCAARDTRWDRPFRIGDADPTGQGALPPLGPLAQFTPGIFRERENSGVARQRGSESPSSAWVAIQSRKAISAGLAARAFGQTR</sequence>